<dbReference type="RefSeq" id="WP_307725177.1">
    <property type="nucleotide sequence ID" value="NZ_BJUE01000056.1"/>
</dbReference>
<comment type="catalytic activity">
    <reaction evidence="1 4">
        <text>a uridine in RNA = a pseudouridine in RNA</text>
        <dbReference type="Rhea" id="RHEA:48348"/>
        <dbReference type="Rhea" id="RHEA-COMP:12068"/>
        <dbReference type="Rhea" id="RHEA-COMP:12069"/>
        <dbReference type="ChEBI" id="CHEBI:65314"/>
        <dbReference type="ChEBI" id="CHEBI:65315"/>
    </reaction>
</comment>
<dbReference type="GO" id="GO:0000455">
    <property type="term" value="P:enzyme-directed rRNA pseudouridine synthesis"/>
    <property type="evidence" value="ECO:0007669"/>
    <property type="project" value="TreeGrafter"/>
</dbReference>
<feature type="domain" description="Pseudouridine synthase RsuA/RluA-like" evidence="5">
    <location>
        <begin position="90"/>
        <end position="244"/>
    </location>
</feature>
<evidence type="ECO:0000256" key="1">
    <source>
        <dbReference type="ARBA" id="ARBA00000073"/>
    </source>
</evidence>
<evidence type="ECO:0000256" key="4">
    <source>
        <dbReference type="RuleBase" id="RU362028"/>
    </source>
</evidence>
<dbReference type="Proteomes" id="UP000254330">
    <property type="component" value="Unassembled WGS sequence"/>
</dbReference>
<dbReference type="GO" id="GO:0009982">
    <property type="term" value="F:pseudouridine synthase activity"/>
    <property type="evidence" value="ECO:0007669"/>
    <property type="project" value="InterPro"/>
</dbReference>
<protein>
    <recommendedName>
        <fullName evidence="4">Pseudouridine synthase</fullName>
        <ecNumber evidence="4">5.4.99.-</ecNumber>
    </recommendedName>
</protein>
<dbReference type="Gene3D" id="3.30.2350.10">
    <property type="entry name" value="Pseudouridine synthase"/>
    <property type="match status" value="1"/>
</dbReference>
<dbReference type="PANTHER" id="PTHR21600">
    <property type="entry name" value="MITOCHONDRIAL RNA PSEUDOURIDINE SYNTHASE"/>
    <property type="match status" value="1"/>
</dbReference>
<dbReference type="GO" id="GO:0140098">
    <property type="term" value="F:catalytic activity, acting on RNA"/>
    <property type="evidence" value="ECO:0007669"/>
    <property type="project" value="UniProtKB-ARBA"/>
</dbReference>
<evidence type="ECO:0000313" key="7">
    <source>
        <dbReference type="EMBL" id="TDR33814.1"/>
    </source>
</evidence>
<sequence>MIDNRYSIQFTATKEGLLREALSNFGISKKGLTAIKHRGGQILVNDIEKTVRNPLVVGDVVTVYFPLEETSEQITPCATPLEIIYEDDELLVVDKPDFLATIPSYLHQQDSVASRIVHYFSTKNIQSTVHIVNRLDRDTSGLMCVAKHSYIHYLMSEMQKKHLIHREYEAFVHGNIEQEADEIIAPIARKGDSIIERMVAPEGQYAHTEFRVLDRFMLDGKPVTHIRLKLHTGRTHQIRVHMASIGHPLVGDELYGGDPTFINRQALHCVFLSTKHPISGQQMTWEIPLPDTFYKLKGES</sequence>
<dbReference type="AlphaFoldDB" id="A0A8B4Q8W0"/>
<evidence type="ECO:0000313" key="9">
    <source>
        <dbReference type="Proteomes" id="UP000294641"/>
    </source>
</evidence>
<evidence type="ECO:0000313" key="6">
    <source>
        <dbReference type="EMBL" id="STX08874.1"/>
    </source>
</evidence>
<proteinExistence type="inferred from homology"/>
<organism evidence="6 8">
    <name type="scientific">Kurthia zopfii</name>
    <dbReference type="NCBI Taxonomy" id="1650"/>
    <lineage>
        <taxon>Bacteria</taxon>
        <taxon>Bacillati</taxon>
        <taxon>Bacillota</taxon>
        <taxon>Bacilli</taxon>
        <taxon>Bacillales</taxon>
        <taxon>Caryophanaceae</taxon>
        <taxon>Kurthia</taxon>
    </lineage>
</organism>
<dbReference type="InterPro" id="IPR006225">
    <property type="entry name" value="PsdUridine_synth_RluC/D"/>
</dbReference>
<reference evidence="6 8" key="1">
    <citation type="submission" date="2018-06" db="EMBL/GenBank/DDBJ databases">
        <authorList>
            <consortium name="Pathogen Informatics"/>
            <person name="Doyle S."/>
        </authorList>
    </citation>
    <scope>NUCLEOTIDE SEQUENCE [LARGE SCALE GENOMIC DNA]</scope>
    <source>
        <strain evidence="6 8">NCTC10597</strain>
    </source>
</reference>
<dbReference type="Pfam" id="PF00849">
    <property type="entry name" value="PseudoU_synth_2"/>
    <property type="match status" value="1"/>
</dbReference>
<dbReference type="NCBIfam" id="TIGR00005">
    <property type="entry name" value="rluA_subfam"/>
    <property type="match status" value="1"/>
</dbReference>
<dbReference type="PANTHER" id="PTHR21600:SF35">
    <property type="entry name" value="PSEUDOURIDINE SYNTHASE"/>
    <property type="match status" value="1"/>
</dbReference>
<name>A0A8B4Q8W0_9BACL</name>
<comment type="function">
    <text evidence="4">Responsible for synthesis of pseudouridine from uracil.</text>
</comment>
<dbReference type="InterPro" id="IPR006145">
    <property type="entry name" value="PsdUridine_synth_RsuA/RluA"/>
</dbReference>
<keyword evidence="9" id="KW-1185">Reference proteome</keyword>
<accession>A0A8B4Q8W0</accession>
<dbReference type="EMBL" id="SNZG01000048">
    <property type="protein sequence ID" value="TDR33814.1"/>
    <property type="molecule type" value="Genomic_DNA"/>
</dbReference>
<comment type="caution">
    <text evidence="6">The sequence shown here is derived from an EMBL/GenBank/DDBJ whole genome shotgun (WGS) entry which is preliminary data.</text>
</comment>
<gene>
    <name evidence="6" type="primary">rluD_1</name>
    <name evidence="7" type="ORF">DFR61_14818</name>
    <name evidence="6" type="ORF">NCTC10597_00542</name>
</gene>
<dbReference type="EC" id="5.4.99.-" evidence="4"/>
<evidence type="ECO:0000256" key="3">
    <source>
        <dbReference type="PIRSR" id="PIRSR606225-1"/>
    </source>
</evidence>
<evidence type="ECO:0000256" key="2">
    <source>
        <dbReference type="ARBA" id="ARBA00010876"/>
    </source>
</evidence>
<reference evidence="7 9" key="2">
    <citation type="submission" date="2019-03" db="EMBL/GenBank/DDBJ databases">
        <title>Genomic Encyclopedia of Type Strains, Phase IV (KMG-IV): sequencing the most valuable type-strain genomes for metagenomic binning, comparative biology and taxonomic classification.</title>
        <authorList>
            <person name="Goeker M."/>
        </authorList>
    </citation>
    <scope>NUCLEOTIDE SEQUENCE [LARGE SCALE GENOMIC DNA]</scope>
    <source>
        <strain evidence="7 9">DSM 20580</strain>
    </source>
</reference>
<dbReference type="InterPro" id="IPR020103">
    <property type="entry name" value="PsdUridine_synth_cat_dom_sf"/>
</dbReference>
<dbReference type="Proteomes" id="UP000294641">
    <property type="component" value="Unassembled WGS sequence"/>
</dbReference>
<feature type="active site" evidence="3">
    <location>
        <position position="136"/>
    </location>
</feature>
<evidence type="ECO:0000259" key="5">
    <source>
        <dbReference type="Pfam" id="PF00849"/>
    </source>
</evidence>
<comment type="similarity">
    <text evidence="2 4">Belongs to the pseudouridine synthase RluA family.</text>
</comment>
<keyword evidence="4 6" id="KW-0413">Isomerase</keyword>
<evidence type="ECO:0000313" key="8">
    <source>
        <dbReference type="Proteomes" id="UP000254330"/>
    </source>
</evidence>
<dbReference type="EMBL" id="UGNP01000001">
    <property type="protein sequence ID" value="STX08874.1"/>
    <property type="molecule type" value="Genomic_DNA"/>
</dbReference>
<dbReference type="SUPFAM" id="SSF55120">
    <property type="entry name" value="Pseudouridine synthase"/>
    <property type="match status" value="1"/>
</dbReference>
<dbReference type="InterPro" id="IPR050188">
    <property type="entry name" value="RluA_PseudoU_synthase"/>
</dbReference>
<dbReference type="GO" id="GO:0003723">
    <property type="term" value="F:RNA binding"/>
    <property type="evidence" value="ECO:0007669"/>
    <property type="project" value="InterPro"/>
</dbReference>
<dbReference type="CDD" id="cd02869">
    <property type="entry name" value="PseudoU_synth_RluA_like"/>
    <property type="match status" value="1"/>
</dbReference>